<name>A0A1X0NI58_9TRYP</name>
<dbReference type="AlphaFoldDB" id="A0A1X0NI58"/>
<keyword evidence="2" id="KW-1185">Reference proteome</keyword>
<sequence length="177" mass="20776">MVLSFPTSTNDASRRIEYNMLYCPSISNFPLVDGFYFVKSEEERVTMIGIQTTTARRHETTVTAVIEFNKYLKNCFSDWAGVSKKISWEIIYIQPYDADERRQIKEWQGCTLNESGNYNLEEQGITARFWNEKVNQYQVNLSLGMAVRLVEALEGVRKREKLSKIEDLIQIRRQEMH</sequence>
<reference evidence="1 2" key="1">
    <citation type="submission" date="2017-03" db="EMBL/GenBank/DDBJ databases">
        <title>An alternative strategy for trypanosome survival in the mammalian bloodstream revealed through genome and transcriptome analysis of the ubiquitous bovine parasite Trypanosoma (Megatrypanum) theileri.</title>
        <authorList>
            <person name="Kelly S."/>
            <person name="Ivens A."/>
            <person name="Mott A."/>
            <person name="O'Neill E."/>
            <person name="Emms D."/>
            <person name="Macleod O."/>
            <person name="Voorheis P."/>
            <person name="Matthews J."/>
            <person name="Matthews K."/>
            <person name="Carrington M."/>
        </authorList>
    </citation>
    <scope>NUCLEOTIDE SEQUENCE [LARGE SCALE GENOMIC DNA]</scope>
    <source>
        <strain evidence="1">Edinburgh</strain>
    </source>
</reference>
<evidence type="ECO:0000313" key="1">
    <source>
        <dbReference type="EMBL" id="ORC84444.1"/>
    </source>
</evidence>
<accession>A0A1X0NI58</accession>
<dbReference type="RefSeq" id="XP_028878510.1">
    <property type="nucleotide sequence ID" value="XM_029030109.1"/>
</dbReference>
<comment type="caution">
    <text evidence="1">The sequence shown here is derived from an EMBL/GenBank/DDBJ whole genome shotgun (WGS) entry which is preliminary data.</text>
</comment>
<gene>
    <name evidence="1" type="ORF">TM35_000441000</name>
</gene>
<evidence type="ECO:0000313" key="2">
    <source>
        <dbReference type="Proteomes" id="UP000192257"/>
    </source>
</evidence>
<dbReference type="VEuPathDB" id="TriTrypDB:TM35_000441000"/>
<organism evidence="1 2">
    <name type="scientific">Trypanosoma theileri</name>
    <dbReference type="NCBI Taxonomy" id="67003"/>
    <lineage>
        <taxon>Eukaryota</taxon>
        <taxon>Discoba</taxon>
        <taxon>Euglenozoa</taxon>
        <taxon>Kinetoplastea</taxon>
        <taxon>Metakinetoplastina</taxon>
        <taxon>Trypanosomatida</taxon>
        <taxon>Trypanosomatidae</taxon>
        <taxon>Trypanosoma</taxon>
    </lineage>
</organism>
<proteinExistence type="predicted"/>
<dbReference type="Proteomes" id="UP000192257">
    <property type="component" value="Unassembled WGS sequence"/>
</dbReference>
<dbReference type="STRING" id="67003.A0A1X0NI58"/>
<dbReference type="InterPro" id="IPR006518">
    <property type="entry name" value="Trypano_RHS"/>
</dbReference>
<dbReference type="GeneID" id="39989889"/>
<protein>
    <submittedName>
        <fullName evidence="1">Putative retrotransposon hot spot (RHS) protein</fullName>
    </submittedName>
</protein>
<dbReference type="EMBL" id="NBCO01000044">
    <property type="protein sequence ID" value="ORC84444.1"/>
    <property type="molecule type" value="Genomic_DNA"/>
</dbReference>
<dbReference type="NCBIfam" id="TIGR01631">
    <property type="entry name" value="Trypano_RHS"/>
    <property type="match status" value="1"/>
</dbReference>